<dbReference type="GO" id="GO:0015171">
    <property type="term" value="F:amino acid transmembrane transporter activity"/>
    <property type="evidence" value="ECO:0007669"/>
    <property type="project" value="TreeGrafter"/>
</dbReference>
<feature type="transmembrane region" description="Helical" evidence="6">
    <location>
        <begin position="139"/>
        <end position="155"/>
    </location>
</feature>
<dbReference type="AlphaFoldDB" id="A0A9D2L8F1"/>
<dbReference type="PANTHER" id="PTHR30086:SF20">
    <property type="entry name" value="ARGININE EXPORTER PROTEIN ARGO-RELATED"/>
    <property type="match status" value="1"/>
</dbReference>
<dbReference type="GO" id="GO:0005886">
    <property type="term" value="C:plasma membrane"/>
    <property type="evidence" value="ECO:0007669"/>
    <property type="project" value="UniProtKB-SubCell"/>
</dbReference>
<feature type="transmembrane region" description="Helical" evidence="6">
    <location>
        <begin position="76"/>
        <end position="93"/>
    </location>
</feature>
<reference evidence="7" key="1">
    <citation type="journal article" date="2021" name="PeerJ">
        <title>Extensive microbial diversity within the chicken gut microbiome revealed by metagenomics and culture.</title>
        <authorList>
            <person name="Gilroy R."/>
            <person name="Ravi A."/>
            <person name="Getino M."/>
            <person name="Pursley I."/>
            <person name="Horton D.L."/>
            <person name="Alikhan N.F."/>
            <person name="Baker D."/>
            <person name="Gharbi K."/>
            <person name="Hall N."/>
            <person name="Watson M."/>
            <person name="Adriaenssens E.M."/>
            <person name="Foster-Nyarko E."/>
            <person name="Jarju S."/>
            <person name="Secka A."/>
            <person name="Antonio M."/>
            <person name="Oren A."/>
            <person name="Chaudhuri R.R."/>
            <person name="La Ragione R."/>
            <person name="Hildebrand F."/>
            <person name="Pallen M.J."/>
        </authorList>
    </citation>
    <scope>NUCLEOTIDE SEQUENCE</scope>
    <source>
        <strain evidence="7">CHK188-4685</strain>
    </source>
</reference>
<name>A0A9D2L8F1_9FIRM</name>
<evidence type="ECO:0000313" key="7">
    <source>
        <dbReference type="EMBL" id="HJB07905.1"/>
    </source>
</evidence>
<feature type="transmembrane region" description="Helical" evidence="6">
    <location>
        <begin position="162"/>
        <end position="184"/>
    </location>
</feature>
<gene>
    <name evidence="7" type="ORF">H9716_08590</name>
</gene>
<keyword evidence="5 6" id="KW-0472">Membrane</keyword>
<organism evidence="7 8">
    <name type="scientific">Candidatus Enterocloster faecavium</name>
    <dbReference type="NCBI Taxonomy" id="2838560"/>
    <lineage>
        <taxon>Bacteria</taxon>
        <taxon>Bacillati</taxon>
        <taxon>Bacillota</taxon>
        <taxon>Clostridia</taxon>
        <taxon>Lachnospirales</taxon>
        <taxon>Lachnospiraceae</taxon>
        <taxon>Enterocloster</taxon>
    </lineage>
</organism>
<evidence type="ECO:0000256" key="1">
    <source>
        <dbReference type="ARBA" id="ARBA00004651"/>
    </source>
</evidence>
<reference evidence="7" key="2">
    <citation type="submission" date="2021-04" db="EMBL/GenBank/DDBJ databases">
        <authorList>
            <person name="Gilroy R."/>
        </authorList>
    </citation>
    <scope>NUCLEOTIDE SEQUENCE</scope>
    <source>
        <strain evidence="7">CHK188-4685</strain>
    </source>
</reference>
<evidence type="ECO:0000256" key="6">
    <source>
        <dbReference type="SAM" id="Phobius"/>
    </source>
</evidence>
<dbReference type="InterPro" id="IPR001123">
    <property type="entry name" value="LeuE-type"/>
</dbReference>
<dbReference type="EMBL" id="DWYS01000101">
    <property type="protein sequence ID" value="HJB07905.1"/>
    <property type="molecule type" value="Genomic_DNA"/>
</dbReference>
<evidence type="ECO:0000256" key="2">
    <source>
        <dbReference type="ARBA" id="ARBA00022475"/>
    </source>
</evidence>
<feature type="transmembrane region" description="Helical" evidence="6">
    <location>
        <begin position="6"/>
        <end position="29"/>
    </location>
</feature>
<evidence type="ECO:0000256" key="4">
    <source>
        <dbReference type="ARBA" id="ARBA00022989"/>
    </source>
</evidence>
<feature type="transmembrane region" description="Helical" evidence="6">
    <location>
        <begin position="196"/>
        <end position="215"/>
    </location>
</feature>
<protein>
    <submittedName>
        <fullName evidence="7">LysE family transporter</fullName>
    </submittedName>
</protein>
<comment type="subcellular location">
    <subcellularLocation>
        <location evidence="1">Cell membrane</location>
        <topology evidence="1">Multi-pass membrane protein</topology>
    </subcellularLocation>
</comment>
<proteinExistence type="predicted"/>
<comment type="caution">
    <text evidence="7">The sequence shown here is derived from an EMBL/GenBank/DDBJ whole genome shotgun (WGS) entry which is preliminary data.</text>
</comment>
<keyword evidence="4 6" id="KW-1133">Transmembrane helix</keyword>
<feature type="transmembrane region" description="Helical" evidence="6">
    <location>
        <begin position="36"/>
        <end position="64"/>
    </location>
</feature>
<sequence>MEQGSYFIRGLLIGLIFGVPAGIIGILTIKRTIEYGFFAGVVTGFGSAAADLIYGFIGVCGLTAVSDILLSRERLIRIFGGILISLYGFMTLWKAVQKRKKRESLKEKPEYLEGTGYSGGYPLLFASSFLIAITNPATILAFVTAFASFGILGGVRAGQGGCLLLGLAGGTCFWWISLAGLTSLFRGKVSGNTDAVLNGILGGLMVLFGMGIIAGSL</sequence>
<dbReference type="Proteomes" id="UP000886804">
    <property type="component" value="Unassembled WGS sequence"/>
</dbReference>
<dbReference type="Pfam" id="PF01810">
    <property type="entry name" value="LysE"/>
    <property type="match status" value="1"/>
</dbReference>
<accession>A0A9D2L8F1</accession>
<keyword evidence="2" id="KW-1003">Cell membrane</keyword>
<dbReference type="PANTHER" id="PTHR30086">
    <property type="entry name" value="ARGININE EXPORTER PROTEIN ARGO"/>
    <property type="match status" value="1"/>
</dbReference>
<evidence type="ECO:0000256" key="3">
    <source>
        <dbReference type="ARBA" id="ARBA00022692"/>
    </source>
</evidence>
<evidence type="ECO:0000256" key="5">
    <source>
        <dbReference type="ARBA" id="ARBA00023136"/>
    </source>
</evidence>
<keyword evidence="3 6" id="KW-0812">Transmembrane</keyword>
<evidence type="ECO:0000313" key="8">
    <source>
        <dbReference type="Proteomes" id="UP000886804"/>
    </source>
</evidence>